<keyword evidence="12" id="KW-0843">Virulence</keyword>
<sequence>MFSPLPFLLLPLLGLFVEATNYPRALHEKRTGTIKYRQHRRLSPRDIVPVQIGLKQSNLHRIEELLYGVSDPVSPNYGKHYQPHEVVELFAPSNDTVDTVKAWLEENGIGEDRVELSQSRGWLKFPATVSEIESLLDTTYHIYEHQDGSEHVGCEEYSLPMHIKEHIEIVHPTVNMGGKRKIYNHSKKRSLNKGSLLRGPKTDGKKPSQLFNDTANCDSQITPDCLRALYDITPKNQPVAFPTNTFAVLELTPQSYVQEDLTNFFEIFAPDIPSQTPELISIDGGTVTADTLTSFDINGESDLDFEYAMTLTSPQKVLLYQAGDEVQGASFNNMLDALDKSFCTFEGGDDPNDDGIYPDPAPGGFKGKESCGIVKPANVISISYGADEVEFTDFYQIRECQEHAKLGMMGVTVLYASGDNGVAGNGGVCIEKFPNGTVIESTSGKTFNPSFPEGCPFVTGVGATQVDPGKTVDDPEGAAEQVIFSGGGFSNVFSIPDYQKSQVAHYFAAHKPPYGADIYNNSQTTRGYPDVAANGVNYVIAIDGEFALVFGTSASTPVFASIITLINSARLAVHKSPVGFINPAIYSANFKQAFNDIKHGNNPGCGTNGFTAVEGWDPVTGLGTPHFPTLVGQFLLLP</sequence>
<reference evidence="19 20" key="1">
    <citation type="journal article" date="2016" name="Mol. Biol. Evol.">
        <title>Comparative Genomics of Early-Diverging Mushroom-Forming Fungi Provides Insights into the Origins of Lignocellulose Decay Capabilities.</title>
        <authorList>
            <person name="Nagy L.G."/>
            <person name="Riley R."/>
            <person name="Tritt A."/>
            <person name="Adam C."/>
            <person name="Daum C."/>
            <person name="Floudas D."/>
            <person name="Sun H."/>
            <person name="Yadav J.S."/>
            <person name="Pangilinan J."/>
            <person name="Larsson K.H."/>
            <person name="Matsuura K."/>
            <person name="Barry K."/>
            <person name="Labutti K."/>
            <person name="Kuo R."/>
            <person name="Ohm R.A."/>
            <person name="Bhattacharya S.S."/>
            <person name="Shirouzu T."/>
            <person name="Yoshinaga Y."/>
            <person name="Martin F.M."/>
            <person name="Grigoriev I.V."/>
            <person name="Hibbett D.S."/>
        </authorList>
    </citation>
    <scope>NUCLEOTIDE SEQUENCE [LARGE SCALE GENOMIC DNA]</scope>
    <source>
        <strain evidence="19 20">HHB9708</strain>
    </source>
</reference>
<dbReference type="CDD" id="cd04056">
    <property type="entry name" value="Peptidases_S53"/>
    <property type="match status" value="1"/>
</dbReference>
<dbReference type="GO" id="GO:0004252">
    <property type="term" value="F:serine-type endopeptidase activity"/>
    <property type="evidence" value="ECO:0007669"/>
    <property type="project" value="UniProtKB-UniRule"/>
</dbReference>
<feature type="binding site" evidence="15">
    <location>
        <position position="617"/>
    </location>
    <ligand>
        <name>Ca(2+)</name>
        <dbReference type="ChEBI" id="CHEBI:29108"/>
    </ligand>
</feature>
<evidence type="ECO:0000256" key="9">
    <source>
        <dbReference type="ARBA" id="ARBA00022801"/>
    </source>
</evidence>
<comment type="function">
    <text evidence="2">Secreted tripeptidyl-peptidase which degrades proteins at acidic pHs and is involved in virulence.</text>
</comment>
<dbReference type="PANTHER" id="PTHR14218">
    <property type="entry name" value="PROTEASE S8 TRIPEPTIDYL PEPTIDASE I CLN2"/>
    <property type="match status" value="1"/>
</dbReference>
<comment type="catalytic activity">
    <reaction evidence="1">
        <text>Release of an N-terminal tripeptide from a polypeptide.</text>
        <dbReference type="EC" id="3.4.14.10"/>
    </reaction>
</comment>
<dbReference type="Proteomes" id="UP000076722">
    <property type="component" value="Unassembled WGS sequence"/>
</dbReference>
<evidence type="ECO:0000256" key="6">
    <source>
        <dbReference type="ARBA" id="ARBA00022670"/>
    </source>
</evidence>
<dbReference type="PROSITE" id="PS51695">
    <property type="entry name" value="SEDOLISIN"/>
    <property type="match status" value="1"/>
</dbReference>
<evidence type="ECO:0000256" key="5">
    <source>
        <dbReference type="ARBA" id="ARBA00022525"/>
    </source>
</evidence>
<feature type="active site" description="Charge relay system" evidence="15">
    <location>
        <position position="304"/>
    </location>
</feature>
<evidence type="ECO:0000256" key="16">
    <source>
        <dbReference type="SAM" id="MobiDB-lite"/>
    </source>
</evidence>
<evidence type="ECO:0000256" key="13">
    <source>
        <dbReference type="ARBA" id="ARBA00023145"/>
    </source>
</evidence>
<proteinExistence type="predicted"/>
<dbReference type="SUPFAM" id="SSF54897">
    <property type="entry name" value="Protease propeptides/inhibitors"/>
    <property type="match status" value="1"/>
</dbReference>
<accession>A0A165AEM6</accession>
<keyword evidence="10 15" id="KW-0720">Serine protease</keyword>
<feature type="binding site" evidence="15">
    <location>
        <position position="615"/>
    </location>
    <ligand>
        <name>Ca(2+)</name>
        <dbReference type="ChEBI" id="CHEBI:29108"/>
    </ligand>
</feature>
<feature type="active site" description="Charge relay system" evidence="15">
    <location>
        <position position="300"/>
    </location>
</feature>
<keyword evidence="14" id="KW-0325">Glycoprotein</keyword>
<comment type="cofactor">
    <cofactor evidence="15">
        <name>Ca(2+)</name>
        <dbReference type="ChEBI" id="CHEBI:29108"/>
    </cofactor>
    <text evidence="15">Binds 1 Ca(2+) ion per subunit.</text>
</comment>
<evidence type="ECO:0000256" key="15">
    <source>
        <dbReference type="PROSITE-ProRule" id="PRU01032"/>
    </source>
</evidence>
<evidence type="ECO:0000256" key="2">
    <source>
        <dbReference type="ARBA" id="ARBA00002451"/>
    </source>
</evidence>
<dbReference type="PANTHER" id="PTHR14218:SF19">
    <property type="entry name" value="SERINE PROTEASE AORO, PUTATIVE (AFU_ORTHOLOGUE AFUA_6G10250)-RELATED"/>
    <property type="match status" value="1"/>
</dbReference>
<feature type="region of interest" description="Disordered" evidence="16">
    <location>
        <begin position="192"/>
        <end position="211"/>
    </location>
</feature>
<dbReference type="EC" id="3.4.14.10" evidence="4"/>
<feature type="chain" id="PRO_5007855298" description="tripeptidyl-peptidase II" evidence="17">
    <location>
        <begin position="20"/>
        <end position="638"/>
    </location>
</feature>
<evidence type="ECO:0000256" key="12">
    <source>
        <dbReference type="ARBA" id="ARBA00023026"/>
    </source>
</evidence>
<dbReference type="CDD" id="cd11377">
    <property type="entry name" value="Pro-peptidase_S53"/>
    <property type="match status" value="1"/>
</dbReference>
<keyword evidence="6 15" id="KW-0645">Protease</keyword>
<evidence type="ECO:0000313" key="19">
    <source>
        <dbReference type="EMBL" id="KZS98884.1"/>
    </source>
</evidence>
<evidence type="ECO:0000256" key="7">
    <source>
        <dbReference type="ARBA" id="ARBA00022723"/>
    </source>
</evidence>
<comment type="subcellular location">
    <subcellularLocation>
        <location evidence="3">Secreted</location>
        <location evidence="3">Extracellular space</location>
    </subcellularLocation>
</comment>
<dbReference type="GO" id="GO:0008240">
    <property type="term" value="F:tripeptidyl-peptidase activity"/>
    <property type="evidence" value="ECO:0007669"/>
    <property type="project" value="UniProtKB-EC"/>
</dbReference>
<keyword evidence="5" id="KW-0964">Secreted</keyword>
<feature type="active site" description="Charge relay system" evidence="15">
    <location>
        <position position="553"/>
    </location>
</feature>
<keyword evidence="20" id="KW-1185">Reference proteome</keyword>
<evidence type="ECO:0000256" key="3">
    <source>
        <dbReference type="ARBA" id="ARBA00004239"/>
    </source>
</evidence>
<dbReference type="Gene3D" id="3.40.50.200">
    <property type="entry name" value="Peptidase S8/S53 domain"/>
    <property type="match status" value="1"/>
</dbReference>
<feature type="binding site" evidence="15">
    <location>
        <position position="596"/>
    </location>
    <ligand>
        <name>Ca(2+)</name>
        <dbReference type="ChEBI" id="CHEBI:29108"/>
    </ligand>
</feature>
<gene>
    <name evidence="19" type="ORF">SISNIDRAFT_499383</name>
</gene>
<evidence type="ECO:0000256" key="17">
    <source>
        <dbReference type="SAM" id="SignalP"/>
    </source>
</evidence>
<keyword evidence="9 15" id="KW-0378">Hydrolase</keyword>
<dbReference type="InterPro" id="IPR015366">
    <property type="entry name" value="S53_propep"/>
</dbReference>
<feature type="signal peptide" evidence="17">
    <location>
        <begin position="1"/>
        <end position="19"/>
    </location>
</feature>
<evidence type="ECO:0000256" key="10">
    <source>
        <dbReference type="ARBA" id="ARBA00022825"/>
    </source>
</evidence>
<dbReference type="InterPro" id="IPR036852">
    <property type="entry name" value="Peptidase_S8/S53_dom_sf"/>
</dbReference>
<dbReference type="AlphaFoldDB" id="A0A165AEM6"/>
<dbReference type="EMBL" id="KV419394">
    <property type="protein sequence ID" value="KZS98884.1"/>
    <property type="molecule type" value="Genomic_DNA"/>
</dbReference>
<feature type="binding site" evidence="15">
    <location>
        <position position="597"/>
    </location>
    <ligand>
        <name>Ca(2+)</name>
        <dbReference type="ChEBI" id="CHEBI:29108"/>
    </ligand>
</feature>
<dbReference type="FunFam" id="3.40.50.200:FF:000015">
    <property type="entry name" value="Tripeptidyl peptidase A"/>
    <property type="match status" value="1"/>
</dbReference>
<evidence type="ECO:0000256" key="4">
    <source>
        <dbReference type="ARBA" id="ARBA00012462"/>
    </source>
</evidence>
<evidence type="ECO:0000256" key="11">
    <source>
        <dbReference type="ARBA" id="ARBA00022837"/>
    </source>
</evidence>
<protein>
    <recommendedName>
        <fullName evidence="4">tripeptidyl-peptidase II</fullName>
        <ecNumber evidence="4">3.4.14.10</ecNumber>
    </recommendedName>
</protein>
<dbReference type="STRING" id="1314777.A0A165AEM6"/>
<dbReference type="Pfam" id="PF09286">
    <property type="entry name" value="Pro-kuma_activ"/>
    <property type="match status" value="1"/>
</dbReference>
<keyword evidence="7 15" id="KW-0479">Metal-binding</keyword>
<dbReference type="InterPro" id="IPR030400">
    <property type="entry name" value="Sedolisin_dom"/>
</dbReference>
<keyword evidence="8 17" id="KW-0732">Signal</keyword>
<dbReference type="InterPro" id="IPR050819">
    <property type="entry name" value="Tripeptidyl-peptidase_I"/>
</dbReference>
<evidence type="ECO:0000259" key="18">
    <source>
        <dbReference type="PROSITE" id="PS51695"/>
    </source>
</evidence>
<dbReference type="SUPFAM" id="SSF52743">
    <property type="entry name" value="Subtilisin-like"/>
    <property type="match status" value="1"/>
</dbReference>
<dbReference type="GO" id="GO:0005576">
    <property type="term" value="C:extracellular region"/>
    <property type="evidence" value="ECO:0007669"/>
    <property type="project" value="UniProtKB-SubCell"/>
</dbReference>
<evidence type="ECO:0000256" key="8">
    <source>
        <dbReference type="ARBA" id="ARBA00022729"/>
    </source>
</evidence>
<keyword evidence="11 15" id="KW-0106">Calcium</keyword>
<dbReference type="GO" id="GO:0006508">
    <property type="term" value="P:proteolysis"/>
    <property type="evidence" value="ECO:0007669"/>
    <property type="project" value="UniProtKB-KW"/>
</dbReference>
<dbReference type="GO" id="GO:0046872">
    <property type="term" value="F:metal ion binding"/>
    <property type="evidence" value="ECO:0007669"/>
    <property type="project" value="UniProtKB-UniRule"/>
</dbReference>
<dbReference type="SMART" id="SM00944">
    <property type="entry name" value="Pro-kuma_activ"/>
    <property type="match status" value="1"/>
</dbReference>
<organism evidence="19 20">
    <name type="scientific">Sistotremastrum niveocremeum HHB9708</name>
    <dbReference type="NCBI Taxonomy" id="1314777"/>
    <lineage>
        <taxon>Eukaryota</taxon>
        <taxon>Fungi</taxon>
        <taxon>Dikarya</taxon>
        <taxon>Basidiomycota</taxon>
        <taxon>Agaricomycotina</taxon>
        <taxon>Agaricomycetes</taxon>
        <taxon>Sistotremastrales</taxon>
        <taxon>Sistotremastraceae</taxon>
        <taxon>Sertulicium</taxon>
        <taxon>Sertulicium niveocremeum</taxon>
    </lineage>
</organism>
<keyword evidence="13" id="KW-0865">Zymogen</keyword>
<evidence type="ECO:0000256" key="1">
    <source>
        <dbReference type="ARBA" id="ARBA00001910"/>
    </source>
</evidence>
<dbReference type="OrthoDB" id="409122at2759"/>
<evidence type="ECO:0000313" key="20">
    <source>
        <dbReference type="Proteomes" id="UP000076722"/>
    </source>
</evidence>
<evidence type="ECO:0000256" key="14">
    <source>
        <dbReference type="ARBA" id="ARBA00023180"/>
    </source>
</evidence>
<feature type="domain" description="Peptidase S53" evidence="18">
    <location>
        <begin position="220"/>
        <end position="637"/>
    </location>
</feature>
<name>A0A165AEM6_9AGAM</name>